<protein>
    <submittedName>
        <fullName evidence="1">Uncharacterized protein</fullName>
    </submittedName>
</protein>
<dbReference type="Proteomes" id="UP000323819">
    <property type="component" value="Unassembled WGS sequence"/>
</dbReference>
<evidence type="ECO:0000313" key="2">
    <source>
        <dbReference type="Proteomes" id="UP000323819"/>
    </source>
</evidence>
<dbReference type="RefSeq" id="WP_044125596.1">
    <property type="nucleotide sequence ID" value="NZ_JAWWVO010000009.1"/>
</dbReference>
<comment type="caution">
    <text evidence="1">The sequence shown here is derived from an EMBL/GenBank/DDBJ whole genome shotgun (WGS) entry which is preliminary data.</text>
</comment>
<gene>
    <name evidence="1" type="ORF">FXF03_01650</name>
</gene>
<accession>A0ABD7SR66</accession>
<dbReference type="AlphaFoldDB" id="A0ABD7SR66"/>
<evidence type="ECO:0000313" key="1">
    <source>
        <dbReference type="EMBL" id="TXX67305.1"/>
    </source>
</evidence>
<dbReference type="EMBL" id="VSIJ01000005">
    <property type="protein sequence ID" value="TXX67305.1"/>
    <property type="molecule type" value="Genomic_DNA"/>
</dbReference>
<organism evidence="1 2">
    <name type="scientific">Vibrio cholerae</name>
    <dbReference type="NCBI Taxonomy" id="666"/>
    <lineage>
        <taxon>Bacteria</taxon>
        <taxon>Pseudomonadati</taxon>
        <taxon>Pseudomonadota</taxon>
        <taxon>Gammaproteobacteria</taxon>
        <taxon>Vibrionales</taxon>
        <taxon>Vibrionaceae</taxon>
        <taxon>Vibrio</taxon>
    </lineage>
</organism>
<reference evidence="1 2" key="1">
    <citation type="submission" date="2019-06" db="EMBL/GenBank/DDBJ databases">
        <title>Vibrio cholerae phylogeny based on whole-genome sequencing reveals genetic diversity and population strucutre.</title>
        <authorList>
            <person name="Zhiqiu Y."/>
            <person name="Bin L."/>
            <person name="Lingyan J."/>
        </authorList>
    </citation>
    <scope>NUCLEOTIDE SEQUENCE [LARGE SCALE GENOMIC DNA]</scope>
    <source>
        <strain evidence="1 2">N2814</strain>
    </source>
</reference>
<proteinExistence type="predicted"/>
<name>A0ABD7SR66_VIBCL</name>
<sequence length="162" mass="18839">MNSIAEQIKATVREIFMLQAQSNTDWIWKIREIKQSPEYKQAKDAYKKFALITSQGYSKKHDSLATFYTYNQLLEKFRKDAELKLSKIDFAVAKKLSGVEVEHVKCLHCGLGKDGFAEGTWHLTDKEGQLWLFSFDTIYAGGYNIQCMHVRTQYTIKKLKQQ</sequence>